<dbReference type="OrthoDB" id="251941at2"/>
<gene>
    <name evidence="5" type="ORF">KOR34_52500</name>
</gene>
<evidence type="ECO:0000259" key="4">
    <source>
        <dbReference type="SMART" id="SM00560"/>
    </source>
</evidence>
<dbReference type="PROSITE" id="PS00018">
    <property type="entry name" value="EF_HAND_1"/>
    <property type="match status" value="1"/>
</dbReference>
<evidence type="ECO:0000313" key="6">
    <source>
        <dbReference type="Proteomes" id="UP000316714"/>
    </source>
</evidence>
<feature type="chain" id="PRO_5022788985" description="LamG-like jellyroll fold domain-containing protein" evidence="3">
    <location>
        <begin position="18"/>
        <end position="493"/>
    </location>
</feature>
<protein>
    <recommendedName>
        <fullName evidence="4">LamG-like jellyroll fold domain-containing protein</fullName>
    </recommendedName>
</protein>
<proteinExistence type="predicted"/>
<dbReference type="RefSeq" id="WP_146569053.1">
    <property type="nucleotide sequence ID" value="NZ_SIHJ01000009.1"/>
</dbReference>
<keyword evidence="2" id="KW-1015">Disulfide bond</keyword>
<evidence type="ECO:0000256" key="1">
    <source>
        <dbReference type="ARBA" id="ARBA00022729"/>
    </source>
</evidence>
<dbReference type="Proteomes" id="UP000316714">
    <property type="component" value="Unassembled WGS sequence"/>
</dbReference>
<keyword evidence="1 3" id="KW-0732">Signal</keyword>
<dbReference type="AlphaFoldDB" id="A0A5C5UUW5"/>
<sequence precursor="true">MLVTMPARRTATLLAFAATVAAASVSQAVKVHSYTFNDGTANDSTGDADGTLIDPAGIAFYSGGQLRLTNNNGANSNQDFTLSTATGAYVDLPNFTVTDAAFFGTAGQVSLEFWATIQENRNWARLGDFGTSNVGENSSTGGGGSDYIIVVPQTGLADNPFAASTHQQDGMESFVQSTGPLTTGQEHHVVVTIDQTDTTVNANGTLNLYLNGALVNSGPVVGAGTAAPIDITNMNEVNSWLGRAQWADPLFDGSYNEFNVYDHALSAGEVTANFNAGPVPGELAVPTLVIDRLTGEMMIANQTGEQLQLTGFRIDSAAGSLDPTASNGFGNITLNPDTEELIVGASASSQSIGASTSQTLGAAWNQSSIEDIGFKYTLQGGTEQTGEVQFVNVDGGFSRSDLDTDGDIDADDFDLFAANTHTDLSGLSAYELAIAGDLNGDGANNYIDFRLFKDDFIAANGAAAFAALGAAPEPTAVVLLALSGLGLTAVRRR</sequence>
<evidence type="ECO:0000256" key="3">
    <source>
        <dbReference type="SAM" id="SignalP"/>
    </source>
</evidence>
<accession>A0A5C5UUW5</accession>
<feature type="domain" description="LamG-like jellyroll fold" evidence="4">
    <location>
        <begin position="107"/>
        <end position="268"/>
    </location>
</feature>
<evidence type="ECO:0000256" key="2">
    <source>
        <dbReference type="ARBA" id="ARBA00023157"/>
    </source>
</evidence>
<dbReference type="InterPro" id="IPR013320">
    <property type="entry name" value="ConA-like_dom_sf"/>
</dbReference>
<name>A0A5C5UUW5_9BACT</name>
<keyword evidence="6" id="KW-1185">Reference proteome</keyword>
<dbReference type="InterPro" id="IPR018247">
    <property type="entry name" value="EF_Hand_1_Ca_BS"/>
</dbReference>
<dbReference type="EMBL" id="SIHJ01000009">
    <property type="protein sequence ID" value="TWT29340.1"/>
    <property type="molecule type" value="Genomic_DNA"/>
</dbReference>
<dbReference type="Gene3D" id="2.60.120.200">
    <property type="match status" value="1"/>
</dbReference>
<dbReference type="SMART" id="SM00560">
    <property type="entry name" value="LamGL"/>
    <property type="match status" value="1"/>
</dbReference>
<evidence type="ECO:0000313" key="5">
    <source>
        <dbReference type="EMBL" id="TWT29340.1"/>
    </source>
</evidence>
<comment type="caution">
    <text evidence="5">The sequence shown here is derived from an EMBL/GenBank/DDBJ whole genome shotgun (WGS) entry which is preliminary data.</text>
</comment>
<dbReference type="InterPro" id="IPR006558">
    <property type="entry name" value="LamG-like"/>
</dbReference>
<dbReference type="Pfam" id="PF13385">
    <property type="entry name" value="Laminin_G_3"/>
    <property type="match status" value="1"/>
</dbReference>
<organism evidence="5 6">
    <name type="scientific">Posidoniimonas corsicana</name>
    <dbReference type="NCBI Taxonomy" id="1938618"/>
    <lineage>
        <taxon>Bacteria</taxon>
        <taxon>Pseudomonadati</taxon>
        <taxon>Planctomycetota</taxon>
        <taxon>Planctomycetia</taxon>
        <taxon>Pirellulales</taxon>
        <taxon>Lacipirellulaceae</taxon>
        <taxon>Posidoniimonas</taxon>
    </lineage>
</organism>
<reference evidence="5 6" key="1">
    <citation type="submission" date="2019-02" db="EMBL/GenBank/DDBJ databases">
        <title>Deep-cultivation of Planctomycetes and their phenomic and genomic characterization uncovers novel biology.</title>
        <authorList>
            <person name="Wiegand S."/>
            <person name="Jogler M."/>
            <person name="Boedeker C."/>
            <person name="Pinto D."/>
            <person name="Vollmers J."/>
            <person name="Rivas-Marin E."/>
            <person name="Kohn T."/>
            <person name="Peeters S.H."/>
            <person name="Heuer A."/>
            <person name="Rast P."/>
            <person name="Oberbeckmann S."/>
            <person name="Bunk B."/>
            <person name="Jeske O."/>
            <person name="Meyerdierks A."/>
            <person name="Storesund J.E."/>
            <person name="Kallscheuer N."/>
            <person name="Luecker S."/>
            <person name="Lage O.M."/>
            <person name="Pohl T."/>
            <person name="Merkel B.J."/>
            <person name="Hornburger P."/>
            <person name="Mueller R.-W."/>
            <person name="Bruemmer F."/>
            <person name="Labrenz M."/>
            <person name="Spormann A.M."/>
            <person name="Op Den Camp H."/>
            <person name="Overmann J."/>
            <person name="Amann R."/>
            <person name="Jetten M.S.M."/>
            <person name="Mascher T."/>
            <person name="Medema M.H."/>
            <person name="Devos D.P."/>
            <person name="Kaster A.-K."/>
            <person name="Ovreas L."/>
            <person name="Rohde M."/>
            <person name="Galperin M.Y."/>
            <person name="Jogler C."/>
        </authorList>
    </citation>
    <scope>NUCLEOTIDE SEQUENCE [LARGE SCALE GENOMIC DNA]</scope>
    <source>
        <strain evidence="5 6">KOR34</strain>
    </source>
</reference>
<dbReference type="SUPFAM" id="SSF49899">
    <property type="entry name" value="Concanavalin A-like lectins/glucanases"/>
    <property type="match status" value="1"/>
</dbReference>
<feature type="signal peptide" evidence="3">
    <location>
        <begin position="1"/>
        <end position="17"/>
    </location>
</feature>